<name>A0A9D1VT17_9FIRM</name>
<feature type="binding site" evidence="4">
    <location>
        <position position="228"/>
    </location>
    <ligand>
        <name>a divalent metal cation</name>
        <dbReference type="ChEBI" id="CHEBI:60240"/>
        <label>1</label>
    </ligand>
</feature>
<feature type="binding site" evidence="4">
    <location>
        <position position="109"/>
    </location>
    <ligand>
        <name>a divalent metal cation</name>
        <dbReference type="ChEBI" id="CHEBI:60240"/>
        <label>1</label>
    </ligand>
</feature>
<evidence type="ECO:0000313" key="6">
    <source>
        <dbReference type="Proteomes" id="UP000824249"/>
    </source>
</evidence>
<proteinExistence type="inferred from homology"/>
<dbReference type="AlphaFoldDB" id="A0A9D1VT17"/>
<protein>
    <recommendedName>
        <fullName evidence="2">GTP cyclohydrolase 1 type 2 homolog</fullName>
    </recommendedName>
</protein>
<dbReference type="Pfam" id="PF01784">
    <property type="entry name" value="DUF34_NIF3"/>
    <property type="match status" value="1"/>
</dbReference>
<comment type="similarity">
    <text evidence="1">Belongs to the GTP cyclohydrolase I type 2/NIF3 family.</text>
</comment>
<dbReference type="GO" id="GO:0046872">
    <property type="term" value="F:metal ion binding"/>
    <property type="evidence" value="ECO:0007669"/>
    <property type="project" value="UniProtKB-KW"/>
</dbReference>
<sequence>MKLKEIYAEIDARYPKRLSDDYVAAYGGHDNSGILIDPGREIGGAVFSLDLSQGAIDAAERAGANLIVTHHPAIFFPVSSLRADDPLGARLLRAVGLGIGVISMHLNLDCAPGGIDESLARALGGTGELVPNERVEGGGYGRVFAVPPRPFGAFVEEICRTLGTKRVFAYGPEREISVAASFCGAGVDAGALAAAKAGGAQAVVSADVKHNFIVDALELGLNVVQLTHYASENYGFKRIYEKLKDELGVPCTFHQDGFML</sequence>
<comment type="caution">
    <text evidence="5">The sequence shown here is derived from an EMBL/GenBank/DDBJ whole genome shotgun (WGS) entry which is preliminary data.</text>
</comment>
<dbReference type="InterPro" id="IPR002678">
    <property type="entry name" value="DUF34/NIF3"/>
</dbReference>
<dbReference type="PANTHER" id="PTHR13799">
    <property type="entry name" value="NGG1 INTERACTING FACTOR 3"/>
    <property type="match status" value="1"/>
</dbReference>
<feature type="binding site" evidence="4">
    <location>
        <position position="232"/>
    </location>
    <ligand>
        <name>a divalent metal cation</name>
        <dbReference type="ChEBI" id="CHEBI:60240"/>
        <label>1</label>
    </ligand>
</feature>
<dbReference type="Gene3D" id="3.40.1390.30">
    <property type="entry name" value="NIF3 (NGG1p interacting factor 3)-like"/>
    <property type="match status" value="2"/>
</dbReference>
<evidence type="ECO:0000256" key="4">
    <source>
        <dbReference type="PIRSR" id="PIRSR602678-1"/>
    </source>
</evidence>
<dbReference type="InterPro" id="IPR036069">
    <property type="entry name" value="DUF34/NIF3_sf"/>
</dbReference>
<dbReference type="GO" id="GO:0005737">
    <property type="term" value="C:cytoplasm"/>
    <property type="evidence" value="ECO:0007669"/>
    <property type="project" value="TreeGrafter"/>
</dbReference>
<evidence type="ECO:0000256" key="3">
    <source>
        <dbReference type="ARBA" id="ARBA00022723"/>
    </source>
</evidence>
<organism evidence="5 6">
    <name type="scientific">Candidatus Borkfalkia faecigallinarum</name>
    <dbReference type="NCBI Taxonomy" id="2838509"/>
    <lineage>
        <taxon>Bacteria</taxon>
        <taxon>Bacillati</taxon>
        <taxon>Bacillota</taxon>
        <taxon>Clostridia</taxon>
        <taxon>Christensenellales</taxon>
        <taxon>Christensenellaceae</taxon>
        <taxon>Candidatus Borkfalkia</taxon>
    </lineage>
</organism>
<dbReference type="EMBL" id="DXFD01000027">
    <property type="protein sequence ID" value="HIX46401.1"/>
    <property type="molecule type" value="Genomic_DNA"/>
</dbReference>
<dbReference type="PANTHER" id="PTHR13799:SF14">
    <property type="entry name" value="GTP CYCLOHYDROLASE 1 TYPE 2 HOMOLOG"/>
    <property type="match status" value="1"/>
</dbReference>
<evidence type="ECO:0000256" key="2">
    <source>
        <dbReference type="ARBA" id="ARBA00022112"/>
    </source>
</evidence>
<reference evidence="5" key="2">
    <citation type="submission" date="2021-04" db="EMBL/GenBank/DDBJ databases">
        <authorList>
            <person name="Gilroy R."/>
        </authorList>
    </citation>
    <scope>NUCLEOTIDE SEQUENCE</scope>
    <source>
        <strain evidence="5">26628</strain>
    </source>
</reference>
<dbReference type="FunFam" id="3.40.1390.30:FF:000001">
    <property type="entry name" value="GTP cyclohydrolase 1 type 2"/>
    <property type="match status" value="1"/>
</dbReference>
<evidence type="ECO:0000256" key="1">
    <source>
        <dbReference type="ARBA" id="ARBA00006964"/>
    </source>
</evidence>
<feature type="binding site" evidence="4">
    <location>
        <position position="70"/>
    </location>
    <ligand>
        <name>a divalent metal cation</name>
        <dbReference type="ChEBI" id="CHEBI:60240"/>
        <label>1</label>
    </ligand>
</feature>
<dbReference type="Proteomes" id="UP000824249">
    <property type="component" value="Unassembled WGS sequence"/>
</dbReference>
<evidence type="ECO:0000313" key="5">
    <source>
        <dbReference type="EMBL" id="HIX46401.1"/>
    </source>
</evidence>
<reference evidence="5" key="1">
    <citation type="journal article" date="2021" name="PeerJ">
        <title>Extensive microbial diversity within the chicken gut microbiome revealed by metagenomics and culture.</title>
        <authorList>
            <person name="Gilroy R."/>
            <person name="Ravi A."/>
            <person name="Getino M."/>
            <person name="Pursley I."/>
            <person name="Horton D.L."/>
            <person name="Alikhan N.F."/>
            <person name="Baker D."/>
            <person name="Gharbi K."/>
            <person name="Hall N."/>
            <person name="Watson M."/>
            <person name="Adriaenssens E.M."/>
            <person name="Foster-Nyarko E."/>
            <person name="Jarju S."/>
            <person name="Secka A."/>
            <person name="Antonio M."/>
            <person name="Oren A."/>
            <person name="Chaudhuri R.R."/>
            <person name="La Ragione R."/>
            <person name="Hildebrand F."/>
            <person name="Pallen M.J."/>
        </authorList>
    </citation>
    <scope>NUCLEOTIDE SEQUENCE</scope>
    <source>
        <strain evidence="5">26628</strain>
    </source>
</reference>
<keyword evidence="3 4" id="KW-0479">Metal-binding</keyword>
<dbReference type="SUPFAM" id="SSF102705">
    <property type="entry name" value="NIF3 (NGG1p interacting factor 3)-like"/>
    <property type="match status" value="1"/>
</dbReference>
<accession>A0A9D1VT17</accession>
<gene>
    <name evidence="5" type="ORF">H9737_01755</name>
</gene>
<feature type="binding site" evidence="4">
    <location>
        <position position="71"/>
    </location>
    <ligand>
        <name>a divalent metal cation</name>
        <dbReference type="ChEBI" id="CHEBI:60240"/>
        <label>1</label>
    </ligand>
</feature>